<sequence>MFAHLRLHSEFSVVDSTCRIDDVVKMAAKDGQPALAITDLNNLFGGVKFYKEGRGKGVKPILGAEINLEGLGGDAGALSRVILLVQSHQGYLNICELLARAWTQNVLKGVAVVKVDWLKELSEGLILLSGAQAGPVGQAIVQGDNDKAADLALQLGSIFPHRFYLELQRAGRPEDETQVAGAVALAARLHLPVVATHPVQFHAAEDYEAHEARVCISEGEILANPRRVRKFTREQYFKSAQEMCALFADVPSAIANTLEIAKRCNLSLVLGKPQLPNFPIPPVDGVVMSVDDYFRHVSHEGLKERLIHLYPDEAKREAERARYVERLEFELGTILKMGFPGYFLIVGDFIQWAKTHGCPVGPGRGSGAGSLVAYALKITDLDPLQYSLLFERFLNPERVSMPDFDIDFCQGNRDRVIDYVKEKYGRDAVSQIATFGTMAARAAIRDVGRVLDMSYTFCDGISKLIPNKPGMSVTLQYPPATPKEGDKNNYAIAMEPILAERIEREEDVKTLIELAQKLEGMTRNIGMHAGGVLIAPGKLTDFCPLYQQPGSESAVSQYDKDDVEAAGLVKFDFLGLATLTILEIAREFIMKRHKGQENFAFENIPIDDAATYKLFSDGKTEAVFQFESRGMQGMLRDARPTRLEDLIALNALYRPGPMDLIPSFVARKHGREVVEYPHPAVAEMLSETYGIMVYQEQVMQTAQILGGYSLGGADLLRRAMGKKKAEEMAEHREKFRAGALATHNIPQDKADEVFDLMEKFAGYGFNKSHAAAYSLLAYHTGWLKVHYTAEFFCANMTVEMDDTDKLKVLYEDALKFGITFDPPDVNRGHYRFEPVTDKVIRYGLGAIKGTGQQAIEAIVAARNEGGPFTSLFDFAVRVDRTRINKRTVDALIKAGAFDSLHMNRAALSASIDRAFEFSNATTANANQGGLFDMLGDDSHGSSTQEPDLVDVLPWGIKERLLLEKTAVGFYLSGHLFDAVEREVRQFARRKIDDLIDSRESMVLAGIVSDLRIINGQRGKVAIFKLDDKSGVMEATADEGLINSAKNLLKDDELIIVTAKMQADRFSGGFRLKMEQIMDLGAARCRYGKFLRVAVNGRAPDIARLVREFPAQREQTEQGDLVRGLPVRLKLERRDGEVGARAELALGEQARFFPSDAALASWMAQADQGQAVIVYEDNNPILTLRTVSQ</sequence>
<gene>
    <name evidence="11" type="primary">dnaE</name>
    <name evidence="11" type="ORF">QLQ16_01890</name>
</gene>
<evidence type="ECO:0000256" key="6">
    <source>
        <dbReference type="ARBA" id="ARBA00022695"/>
    </source>
</evidence>
<dbReference type="RefSeq" id="WP_283222986.1">
    <property type="nucleotide sequence ID" value="NZ_JASGBH010000001.1"/>
</dbReference>
<keyword evidence="12" id="KW-1185">Reference proteome</keyword>
<dbReference type="PANTHER" id="PTHR32294">
    <property type="entry name" value="DNA POLYMERASE III SUBUNIT ALPHA"/>
    <property type="match status" value="1"/>
</dbReference>
<dbReference type="Gene3D" id="1.10.150.870">
    <property type="match status" value="1"/>
</dbReference>
<evidence type="ECO:0000256" key="2">
    <source>
        <dbReference type="ARBA" id="ARBA00012417"/>
    </source>
</evidence>
<evidence type="ECO:0000256" key="7">
    <source>
        <dbReference type="ARBA" id="ARBA00022705"/>
    </source>
</evidence>
<keyword evidence="6 11" id="KW-0548">Nucleotidyltransferase</keyword>
<organism evidence="11 12">
    <name type="scientific">Limnohabitans lacus</name>
    <dbReference type="NCBI Taxonomy" id="3045173"/>
    <lineage>
        <taxon>Bacteria</taxon>
        <taxon>Pseudomonadati</taxon>
        <taxon>Pseudomonadota</taxon>
        <taxon>Betaproteobacteria</taxon>
        <taxon>Burkholderiales</taxon>
        <taxon>Comamonadaceae</taxon>
        <taxon>Limnohabitans</taxon>
    </lineage>
</organism>
<accession>A0ABT6X381</accession>
<dbReference type="InterPro" id="IPR011708">
    <property type="entry name" value="DNA_pol3_alpha_NTPase_dom"/>
</dbReference>
<comment type="caution">
    <text evidence="11">The sequence shown here is derived from an EMBL/GenBank/DDBJ whole genome shotgun (WGS) entry which is preliminary data.</text>
</comment>
<dbReference type="InterPro" id="IPR004365">
    <property type="entry name" value="NA-bd_OB_tRNA"/>
</dbReference>
<dbReference type="NCBIfam" id="TIGR00594">
    <property type="entry name" value="polc"/>
    <property type="match status" value="1"/>
</dbReference>
<dbReference type="PANTHER" id="PTHR32294:SF0">
    <property type="entry name" value="DNA POLYMERASE III SUBUNIT ALPHA"/>
    <property type="match status" value="1"/>
</dbReference>
<dbReference type="InterPro" id="IPR016195">
    <property type="entry name" value="Pol/histidinol_Pase-like"/>
</dbReference>
<dbReference type="Proteomes" id="UP001431902">
    <property type="component" value="Unassembled WGS sequence"/>
</dbReference>
<dbReference type="InterPro" id="IPR049821">
    <property type="entry name" value="PolIIIA_DnaE1_PHP"/>
</dbReference>
<evidence type="ECO:0000256" key="9">
    <source>
        <dbReference type="ARBA" id="ARBA00049244"/>
    </source>
</evidence>
<dbReference type="InterPro" id="IPR004013">
    <property type="entry name" value="PHP_dom"/>
</dbReference>
<name>A0ABT6X381_9BURK</name>
<evidence type="ECO:0000259" key="10">
    <source>
        <dbReference type="SMART" id="SM00481"/>
    </source>
</evidence>
<dbReference type="Gene3D" id="1.10.10.1600">
    <property type="entry name" value="Bacterial DNA polymerase III alpha subunit, thumb domain"/>
    <property type="match status" value="1"/>
</dbReference>
<dbReference type="InterPro" id="IPR041931">
    <property type="entry name" value="DNA_pol3_alpha_thumb_dom"/>
</dbReference>
<protein>
    <recommendedName>
        <fullName evidence="3">DNA polymerase III subunit alpha</fullName>
        <ecNumber evidence="2">2.7.7.7</ecNumber>
    </recommendedName>
</protein>
<evidence type="ECO:0000313" key="11">
    <source>
        <dbReference type="EMBL" id="MDI9232583.1"/>
    </source>
</evidence>
<comment type="subcellular location">
    <subcellularLocation>
        <location evidence="1">Cytoplasm</location>
    </subcellularLocation>
</comment>
<feature type="domain" description="Polymerase/histidinol phosphatase N-terminal" evidence="10">
    <location>
        <begin position="3"/>
        <end position="70"/>
    </location>
</feature>
<keyword evidence="7" id="KW-0235">DNA replication</keyword>
<dbReference type="CDD" id="cd07433">
    <property type="entry name" value="PHP_PolIIIA_DnaE1"/>
    <property type="match status" value="1"/>
</dbReference>
<keyword evidence="5 11" id="KW-0808">Transferase</keyword>
<evidence type="ECO:0000256" key="5">
    <source>
        <dbReference type="ARBA" id="ARBA00022679"/>
    </source>
</evidence>
<dbReference type="InterPro" id="IPR003141">
    <property type="entry name" value="Pol/His_phosphatase_N"/>
</dbReference>
<dbReference type="InterPro" id="IPR004805">
    <property type="entry name" value="DnaE2/DnaE/PolC"/>
</dbReference>
<keyword evidence="4" id="KW-0963">Cytoplasm</keyword>
<evidence type="ECO:0000256" key="1">
    <source>
        <dbReference type="ARBA" id="ARBA00004496"/>
    </source>
</evidence>
<dbReference type="EC" id="2.7.7.7" evidence="2"/>
<dbReference type="CDD" id="cd04485">
    <property type="entry name" value="DnaE_OBF"/>
    <property type="match status" value="1"/>
</dbReference>
<evidence type="ECO:0000256" key="8">
    <source>
        <dbReference type="ARBA" id="ARBA00022932"/>
    </source>
</evidence>
<comment type="catalytic activity">
    <reaction evidence="9">
        <text>DNA(n) + a 2'-deoxyribonucleoside 5'-triphosphate = DNA(n+1) + diphosphate</text>
        <dbReference type="Rhea" id="RHEA:22508"/>
        <dbReference type="Rhea" id="RHEA-COMP:17339"/>
        <dbReference type="Rhea" id="RHEA-COMP:17340"/>
        <dbReference type="ChEBI" id="CHEBI:33019"/>
        <dbReference type="ChEBI" id="CHEBI:61560"/>
        <dbReference type="ChEBI" id="CHEBI:173112"/>
        <dbReference type="EC" id="2.7.7.7"/>
    </reaction>
</comment>
<dbReference type="Pfam" id="PF02811">
    <property type="entry name" value="PHP"/>
    <property type="match status" value="1"/>
</dbReference>
<evidence type="ECO:0000313" key="12">
    <source>
        <dbReference type="Proteomes" id="UP001431902"/>
    </source>
</evidence>
<dbReference type="Pfam" id="PF17657">
    <property type="entry name" value="DNA_pol3_finger"/>
    <property type="match status" value="1"/>
</dbReference>
<dbReference type="InterPro" id="IPR040982">
    <property type="entry name" value="DNA_pol3_finger"/>
</dbReference>
<dbReference type="Pfam" id="PF14579">
    <property type="entry name" value="HHH_6"/>
    <property type="match status" value="1"/>
</dbReference>
<proteinExistence type="predicted"/>
<dbReference type="Pfam" id="PF01336">
    <property type="entry name" value="tRNA_anti-codon"/>
    <property type="match status" value="1"/>
</dbReference>
<dbReference type="SMART" id="SM00481">
    <property type="entry name" value="POLIIIAc"/>
    <property type="match status" value="1"/>
</dbReference>
<evidence type="ECO:0000256" key="3">
    <source>
        <dbReference type="ARBA" id="ARBA00019114"/>
    </source>
</evidence>
<dbReference type="Gene3D" id="3.20.20.140">
    <property type="entry name" value="Metal-dependent hydrolases"/>
    <property type="match status" value="1"/>
</dbReference>
<dbReference type="GO" id="GO:0003887">
    <property type="term" value="F:DNA-directed DNA polymerase activity"/>
    <property type="evidence" value="ECO:0007669"/>
    <property type="project" value="UniProtKB-EC"/>
</dbReference>
<dbReference type="SUPFAM" id="SSF89550">
    <property type="entry name" value="PHP domain-like"/>
    <property type="match status" value="1"/>
</dbReference>
<keyword evidence="8" id="KW-0239">DNA-directed DNA polymerase</keyword>
<evidence type="ECO:0000256" key="4">
    <source>
        <dbReference type="ARBA" id="ARBA00022490"/>
    </source>
</evidence>
<reference evidence="11" key="1">
    <citation type="submission" date="2023-05" db="EMBL/GenBank/DDBJ databases">
        <title>Limnohabitans sp. strain HM2-2 Genome sequencing and assembly.</title>
        <authorList>
            <person name="Jung Y."/>
        </authorList>
    </citation>
    <scope>NUCLEOTIDE SEQUENCE</scope>
    <source>
        <strain evidence="11">HM2-2</strain>
    </source>
</reference>
<dbReference type="Pfam" id="PF07733">
    <property type="entry name" value="DNA_pol3_alpha"/>
    <property type="match status" value="1"/>
</dbReference>
<dbReference type="EMBL" id="JASGBH010000001">
    <property type="protein sequence ID" value="MDI9232583.1"/>
    <property type="molecule type" value="Genomic_DNA"/>
</dbReference>
<dbReference type="NCBIfam" id="NF004226">
    <property type="entry name" value="PRK05673.1"/>
    <property type="match status" value="1"/>
</dbReference>
<dbReference type="InterPro" id="IPR029460">
    <property type="entry name" value="DNAPol_HHH"/>
</dbReference>